<dbReference type="PANTHER" id="PTHR43046:SF16">
    <property type="entry name" value="ADP-RIBOSE PYROPHOSPHATASE YJHB-RELATED"/>
    <property type="match status" value="1"/>
</dbReference>
<name>A0AAX3W7L4_MAMLE</name>
<dbReference type="EMBL" id="CP118848">
    <property type="protein sequence ID" value="WHI60794.1"/>
    <property type="molecule type" value="Genomic_DNA"/>
</dbReference>
<dbReference type="GO" id="GO:0016787">
    <property type="term" value="F:hydrolase activity"/>
    <property type="evidence" value="ECO:0007669"/>
    <property type="project" value="UniProtKB-KW"/>
</dbReference>
<evidence type="ECO:0000259" key="3">
    <source>
        <dbReference type="PROSITE" id="PS51462"/>
    </source>
</evidence>
<dbReference type="Proteomes" id="UP001223261">
    <property type="component" value="Chromosome"/>
</dbReference>
<proteinExistence type="predicted"/>
<sequence>MDSKQFFQKLLAISNSGINYSKDPYDVERFNEIFDITQEFINSQSNNKNLTLEKEAGYPTPKIDVRALILDKDNKVLLVEDPKTKSWSLPGGFADVGTSPVENVVKEVIEETGLSVSVSNLIAVYDTNKSNPENSLAHYYKLVYYCKRLSGNLTTSIETSSVQYFDIDQLPKLSTKRITEKQIRECFNNRESKTIIE</sequence>
<dbReference type="Gene3D" id="6.10.250.1120">
    <property type="match status" value="1"/>
</dbReference>
<dbReference type="Gene3D" id="3.90.79.10">
    <property type="entry name" value="Nucleoside Triphosphate Pyrophosphohydrolase"/>
    <property type="match status" value="1"/>
</dbReference>
<dbReference type="InterPro" id="IPR015797">
    <property type="entry name" value="NUDIX_hydrolase-like_dom_sf"/>
</dbReference>
<accession>A0AAX3W7L4</accession>
<dbReference type="SUPFAM" id="SSF55811">
    <property type="entry name" value="Nudix"/>
    <property type="match status" value="1"/>
</dbReference>
<reference evidence="4" key="1">
    <citation type="journal article" date="2023" name="Antibiotics">
        <title>Prevalence and Molecular Characterization of Methicillin-Resistant Staphylococci (MRS) and Mammaliicocci (MRM) in Dromedary Camels from Algeria: First Detection of SCCmec-mecC Hybrid in Methicillin-Resistant Mammaliicoccus lentus.</title>
        <authorList>
            <person name="Belhout C."/>
            <person name="Boyen F."/>
            <person name="Vereecke N."/>
            <person name="Theuns S."/>
            <person name="Taibi N."/>
            <person name="Stegger M."/>
            <person name="de la Fe-Rodriguez P.Y."/>
            <person name="Bouayad L."/>
            <person name="Elgroud R."/>
            <person name="Butaye P."/>
        </authorList>
    </citation>
    <scope>NUCLEOTIDE SEQUENCE</scope>
    <source>
        <strain evidence="4">7048</strain>
    </source>
</reference>
<organism evidence="4 5">
    <name type="scientific">Mammaliicoccus lentus</name>
    <name type="common">Staphylococcus lentus</name>
    <dbReference type="NCBI Taxonomy" id="42858"/>
    <lineage>
        <taxon>Bacteria</taxon>
        <taxon>Bacillati</taxon>
        <taxon>Bacillota</taxon>
        <taxon>Bacilli</taxon>
        <taxon>Bacillales</taxon>
        <taxon>Staphylococcaceae</taxon>
        <taxon>Mammaliicoccus</taxon>
    </lineage>
</organism>
<dbReference type="PANTHER" id="PTHR43046">
    <property type="entry name" value="GDP-MANNOSE MANNOSYL HYDROLASE"/>
    <property type="match status" value="1"/>
</dbReference>
<feature type="domain" description="Nudix hydrolase" evidence="3">
    <location>
        <begin position="60"/>
        <end position="187"/>
    </location>
</feature>
<dbReference type="PROSITE" id="PS51462">
    <property type="entry name" value="NUDIX"/>
    <property type="match status" value="1"/>
</dbReference>
<comment type="cofactor">
    <cofactor evidence="1">
        <name>Mg(2+)</name>
        <dbReference type="ChEBI" id="CHEBI:18420"/>
    </cofactor>
</comment>
<evidence type="ECO:0000313" key="4">
    <source>
        <dbReference type="EMBL" id="WHI60794.1"/>
    </source>
</evidence>
<dbReference type="Pfam" id="PF00293">
    <property type="entry name" value="NUDIX"/>
    <property type="match status" value="1"/>
</dbReference>
<dbReference type="RefSeq" id="WP_017000763.1">
    <property type="nucleotide sequence ID" value="NZ_CP118848.1"/>
</dbReference>
<dbReference type="Pfam" id="PF12535">
    <property type="entry name" value="Nudix_N"/>
    <property type="match status" value="1"/>
</dbReference>
<dbReference type="AlphaFoldDB" id="A0AAX3W7L4"/>
<evidence type="ECO:0000256" key="2">
    <source>
        <dbReference type="ARBA" id="ARBA00022801"/>
    </source>
</evidence>
<dbReference type="CDD" id="cd04672">
    <property type="entry name" value="NUDIX_CDP-Chase_like"/>
    <property type="match status" value="1"/>
</dbReference>
<dbReference type="InterPro" id="IPR059176">
    <property type="entry name" value="UDP-X_N"/>
</dbReference>
<protein>
    <submittedName>
        <fullName evidence="4">NUDIX hydrolase N-terminal domain-containing protein</fullName>
    </submittedName>
</protein>
<keyword evidence="2 4" id="KW-0378">Hydrolase</keyword>
<gene>
    <name evidence="4" type="ORF">PYH69_03955</name>
</gene>
<evidence type="ECO:0000256" key="1">
    <source>
        <dbReference type="ARBA" id="ARBA00001946"/>
    </source>
</evidence>
<dbReference type="InterPro" id="IPR000086">
    <property type="entry name" value="NUDIX_hydrolase_dom"/>
</dbReference>
<evidence type="ECO:0000313" key="5">
    <source>
        <dbReference type="Proteomes" id="UP001223261"/>
    </source>
</evidence>